<proteinExistence type="predicted"/>
<protein>
    <submittedName>
        <fullName evidence="1">Uncharacterized protein</fullName>
    </submittedName>
</protein>
<gene>
    <name evidence="1" type="ORF">S12H4_07901</name>
</gene>
<organism evidence="1">
    <name type="scientific">marine sediment metagenome</name>
    <dbReference type="NCBI Taxonomy" id="412755"/>
    <lineage>
        <taxon>unclassified sequences</taxon>
        <taxon>metagenomes</taxon>
        <taxon>ecological metagenomes</taxon>
    </lineage>
</organism>
<name>X1R4Q2_9ZZZZ</name>
<comment type="caution">
    <text evidence="1">The sequence shown here is derived from an EMBL/GenBank/DDBJ whole genome shotgun (WGS) entry which is preliminary data.</text>
</comment>
<evidence type="ECO:0000313" key="1">
    <source>
        <dbReference type="EMBL" id="GAI62031.1"/>
    </source>
</evidence>
<sequence length="140" mass="17131">VGVVKESFEYVDITLLNQLEEKLLERERKVSTKIFKVCLKCKVRKPLFQFTTDKRNTNGRASICKKCKIIEYLKYYYGDRDRILIVHKKYRDDHRGERTIYFKDYQENHKEHLQKVGKAWYKKNKRRLKKKRLELKVNSK</sequence>
<accession>X1R4Q2</accession>
<dbReference type="AlphaFoldDB" id="X1R4Q2"/>
<reference evidence="1" key="1">
    <citation type="journal article" date="2014" name="Front. Microbiol.">
        <title>High frequency of phylogenetically diverse reductive dehalogenase-homologous genes in deep subseafloor sedimentary metagenomes.</title>
        <authorList>
            <person name="Kawai M."/>
            <person name="Futagami T."/>
            <person name="Toyoda A."/>
            <person name="Takaki Y."/>
            <person name="Nishi S."/>
            <person name="Hori S."/>
            <person name="Arai W."/>
            <person name="Tsubouchi T."/>
            <person name="Morono Y."/>
            <person name="Uchiyama I."/>
            <person name="Ito T."/>
            <person name="Fujiyama A."/>
            <person name="Inagaki F."/>
            <person name="Takami H."/>
        </authorList>
    </citation>
    <scope>NUCLEOTIDE SEQUENCE</scope>
    <source>
        <strain evidence="1">Expedition CK06-06</strain>
    </source>
</reference>
<feature type="non-terminal residue" evidence="1">
    <location>
        <position position="1"/>
    </location>
</feature>
<dbReference type="EMBL" id="BARW01002986">
    <property type="protein sequence ID" value="GAI62031.1"/>
    <property type="molecule type" value="Genomic_DNA"/>
</dbReference>